<comment type="similarity">
    <text evidence="3 18">Belongs to the ALAD family.</text>
</comment>
<keyword evidence="20" id="KW-1185">Reference proteome</keyword>
<evidence type="ECO:0000256" key="11">
    <source>
        <dbReference type="ARBA" id="ARBA00023244"/>
    </source>
</evidence>
<comment type="subunit">
    <text evidence="4 17">Homooctamer.</text>
</comment>
<dbReference type="SMART" id="SM01004">
    <property type="entry name" value="ALAD"/>
    <property type="match status" value="1"/>
</dbReference>
<dbReference type="GO" id="GO:0004655">
    <property type="term" value="F:porphobilinogen synthase activity"/>
    <property type="evidence" value="ECO:0007669"/>
    <property type="project" value="UniProtKB-EC"/>
</dbReference>
<evidence type="ECO:0000256" key="10">
    <source>
        <dbReference type="ARBA" id="ARBA00023239"/>
    </source>
</evidence>
<keyword evidence="11 17" id="KW-0627">Porphyrin biosynthesis</keyword>
<evidence type="ECO:0000256" key="15">
    <source>
        <dbReference type="PIRSR" id="PIRSR001415-2"/>
    </source>
</evidence>
<comment type="function">
    <text evidence="12">Catalyzes an early step in the biosynthesis of tetrapyrroles. Binds two molecules of 5-aminolevulinate per subunit, each at a distinct site, and catalyzes their condensation to form porphobilinogen.</text>
</comment>
<evidence type="ECO:0000256" key="8">
    <source>
        <dbReference type="ARBA" id="ARBA00022833"/>
    </source>
</evidence>
<dbReference type="UniPathway" id="UPA00251">
    <property type="reaction ID" value="UER00318"/>
</dbReference>
<dbReference type="FunFam" id="3.20.20.70:FF:000048">
    <property type="entry name" value="Delta-aminolevulinic acid dehydratase"/>
    <property type="match status" value="1"/>
</dbReference>
<keyword evidence="9" id="KW-0350">Heme biosynthesis</keyword>
<evidence type="ECO:0000256" key="2">
    <source>
        <dbReference type="ARBA" id="ARBA00004694"/>
    </source>
</evidence>
<reference evidence="19 20" key="1">
    <citation type="journal article" date="2015" name="Genome Biol. Evol.">
        <title>Phylogenomic analyses indicate that early fungi evolved digesting cell walls of algal ancestors of land plants.</title>
        <authorList>
            <person name="Chang Y."/>
            <person name="Wang S."/>
            <person name="Sekimoto S."/>
            <person name="Aerts A.L."/>
            <person name="Choi C."/>
            <person name="Clum A."/>
            <person name="LaButti K.M."/>
            <person name="Lindquist E.A."/>
            <person name="Yee Ngan C."/>
            <person name="Ohm R.A."/>
            <person name="Salamov A.A."/>
            <person name="Grigoriev I.V."/>
            <person name="Spatafora J.W."/>
            <person name="Berbee M.L."/>
        </authorList>
    </citation>
    <scope>NUCLEOTIDE SEQUENCE [LARGE SCALE GENOMIC DNA]</scope>
    <source>
        <strain evidence="19 20">JEL478</strain>
    </source>
</reference>
<evidence type="ECO:0000256" key="17">
    <source>
        <dbReference type="RuleBase" id="RU000515"/>
    </source>
</evidence>
<comment type="pathway">
    <text evidence="2">Porphyrin-containing compound metabolism; protoporphyrin-IX biosynthesis; coproporphyrinogen-III from 5-aminolevulinate: step 1/4.</text>
</comment>
<evidence type="ECO:0000256" key="14">
    <source>
        <dbReference type="PIRSR" id="PIRSR001415-1"/>
    </source>
</evidence>
<dbReference type="OrthoDB" id="1530at2759"/>
<feature type="binding site" evidence="15">
    <location>
        <position position="294"/>
    </location>
    <ligand>
        <name>5-aminolevulinate</name>
        <dbReference type="ChEBI" id="CHEBI:356416"/>
        <label>2</label>
    </ligand>
</feature>
<feature type="binding site" evidence="16">
    <location>
        <position position="137"/>
    </location>
    <ligand>
        <name>Zn(2+)</name>
        <dbReference type="ChEBI" id="CHEBI:29105"/>
        <note>catalytic</note>
    </ligand>
</feature>
<evidence type="ECO:0000256" key="16">
    <source>
        <dbReference type="PIRSR" id="PIRSR001415-3"/>
    </source>
</evidence>
<dbReference type="Gene3D" id="3.20.20.70">
    <property type="entry name" value="Aldolase class I"/>
    <property type="match status" value="1"/>
</dbReference>
<dbReference type="InterPro" id="IPR013785">
    <property type="entry name" value="Aldolase_TIM"/>
</dbReference>
<keyword evidence="7 16" id="KW-0479">Metal-binding</keyword>
<evidence type="ECO:0000256" key="1">
    <source>
        <dbReference type="ARBA" id="ARBA00001947"/>
    </source>
</evidence>
<dbReference type="NCBIfam" id="NF006762">
    <property type="entry name" value="PRK09283.1"/>
    <property type="match status" value="1"/>
</dbReference>
<organism evidence="19 20">
    <name type="scientific">Gonapodya prolifera (strain JEL478)</name>
    <name type="common">Monoblepharis prolifera</name>
    <dbReference type="NCBI Taxonomy" id="1344416"/>
    <lineage>
        <taxon>Eukaryota</taxon>
        <taxon>Fungi</taxon>
        <taxon>Fungi incertae sedis</taxon>
        <taxon>Chytridiomycota</taxon>
        <taxon>Chytridiomycota incertae sedis</taxon>
        <taxon>Monoblepharidomycetes</taxon>
        <taxon>Monoblepharidales</taxon>
        <taxon>Gonapodyaceae</taxon>
        <taxon>Gonapodya</taxon>
    </lineage>
</organism>
<evidence type="ECO:0000256" key="7">
    <source>
        <dbReference type="ARBA" id="ARBA00022723"/>
    </source>
</evidence>
<dbReference type="PANTHER" id="PTHR11458">
    <property type="entry name" value="DELTA-AMINOLEVULINIC ACID DEHYDRATASE"/>
    <property type="match status" value="1"/>
</dbReference>
<dbReference type="OMA" id="YQMDYAN"/>
<dbReference type="PROSITE" id="PS00169">
    <property type="entry name" value="D_ALA_DEHYDRATASE"/>
    <property type="match status" value="1"/>
</dbReference>
<feature type="binding site" evidence="15">
    <location>
        <position position="333"/>
    </location>
    <ligand>
        <name>5-aminolevulinate</name>
        <dbReference type="ChEBI" id="CHEBI:356416"/>
        <label>2</label>
    </ligand>
</feature>
<dbReference type="PRINTS" id="PR00144">
    <property type="entry name" value="DALDHYDRTASE"/>
</dbReference>
<dbReference type="CDD" id="cd04824">
    <property type="entry name" value="eu_ALAD_PBGS_cysteine_rich"/>
    <property type="match status" value="1"/>
</dbReference>
<feature type="binding site" evidence="16">
    <location>
        <position position="139"/>
    </location>
    <ligand>
        <name>Zn(2+)</name>
        <dbReference type="ChEBI" id="CHEBI:29105"/>
        <note>catalytic</note>
    </ligand>
</feature>
<dbReference type="Proteomes" id="UP000070544">
    <property type="component" value="Unassembled WGS sequence"/>
</dbReference>
<keyword evidence="10 17" id="KW-0456">Lyase</keyword>
<dbReference type="InterPro" id="IPR030656">
    <property type="entry name" value="ALAD_AS"/>
</dbReference>
<dbReference type="EC" id="4.2.1.24" evidence="5 17"/>
<dbReference type="PIRSF" id="PIRSF001415">
    <property type="entry name" value="Porphbilin_synth"/>
    <property type="match status" value="1"/>
</dbReference>
<feature type="binding site" evidence="16">
    <location>
        <position position="147"/>
    </location>
    <ligand>
        <name>Zn(2+)</name>
        <dbReference type="ChEBI" id="CHEBI:29105"/>
        <note>catalytic</note>
    </ligand>
</feature>
<evidence type="ECO:0000313" key="20">
    <source>
        <dbReference type="Proteomes" id="UP000070544"/>
    </source>
</evidence>
<evidence type="ECO:0000256" key="5">
    <source>
        <dbReference type="ARBA" id="ARBA00012053"/>
    </source>
</evidence>
<evidence type="ECO:0000313" key="19">
    <source>
        <dbReference type="EMBL" id="KXS10426.1"/>
    </source>
</evidence>
<feature type="binding site" evidence="15">
    <location>
        <position position="224"/>
    </location>
    <ligand>
        <name>5-aminolevulinate</name>
        <dbReference type="ChEBI" id="CHEBI:356416"/>
        <label>1</label>
    </ligand>
</feature>
<evidence type="ECO:0000256" key="13">
    <source>
        <dbReference type="ARBA" id="ARBA00047651"/>
    </source>
</evidence>
<protein>
    <recommendedName>
        <fullName evidence="6 17">Delta-aminolevulinic acid dehydratase</fullName>
        <ecNumber evidence="5 17">4.2.1.24</ecNumber>
    </recommendedName>
</protein>
<evidence type="ECO:0000256" key="12">
    <source>
        <dbReference type="ARBA" id="ARBA00025628"/>
    </source>
</evidence>
<dbReference type="Pfam" id="PF00490">
    <property type="entry name" value="ALAD"/>
    <property type="match status" value="1"/>
</dbReference>
<dbReference type="SUPFAM" id="SSF51569">
    <property type="entry name" value="Aldolase"/>
    <property type="match status" value="1"/>
</dbReference>
<dbReference type="InterPro" id="IPR001731">
    <property type="entry name" value="ALAD"/>
</dbReference>
<dbReference type="GO" id="GO:0005829">
    <property type="term" value="C:cytosol"/>
    <property type="evidence" value="ECO:0007669"/>
    <property type="project" value="TreeGrafter"/>
</dbReference>
<dbReference type="GO" id="GO:0008270">
    <property type="term" value="F:zinc ion binding"/>
    <property type="evidence" value="ECO:0007669"/>
    <property type="project" value="TreeGrafter"/>
</dbReference>
<proteinExistence type="inferred from homology"/>
<accession>A0A139A0X3</accession>
<gene>
    <name evidence="19" type="ORF">M427DRAFT_116082</name>
</gene>
<dbReference type="STRING" id="1344416.A0A139A0X3"/>
<dbReference type="AlphaFoldDB" id="A0A139A0X3"/>
<sequence>MAANRSANGHAGHHDTPVHKSLLHSGYFHPVMRAYQQAPKLTKENLMYPVFVHDKDDAVDEIATLPEQKRWGVNRLKELINPLVAKGLKSLLIFGVPTMAVKDDYGTSATDPASPVIRALTLVREAFPELLLAVDLCLCAYTSHGHCGILEADGTIENTKSCKRLAEVALAYAKAGAQVIAPSDMMDGRVKAIKDILFENGFSGKCSVMSYSAKFASCFYGPFRDAADSAPAFGDRRCYQLPPGARGLARRAVIRDVEEGADIIMVKPGTPYLDIIRDSHDVAPDLPLAVYHVSGEYAMIWHAAQHQVFDLRRGVEEVMDGFLRAGANIIITYYTPRLLEWLSDPTQLV</sequence>
<name>A0A139A0X3_GONPJ</name>
<evidence type="ECO:0000256" key="9">
    <source>
        <dbReference type="ARBA" id="ARBA00023133"/>
    </source>
</evidence>
<feature type="active site" description="Schiff-base intermediate with substrate" evidence="14">
    <location>
        <position position="267"/>
    </location>
</feature>
<evidence type="ECO:0000256" key="3">
    <source>
        <dbReference type="ARBA" id="ARBA00008055"/>
    </source>
</evidence>
<evidence type="ECO:0000256" key="4">
    <source>
        <dbReference type="ARBA" id="ARBA00011823"/>
    </source>
</evidence>
<dbReference type="EMBL" id="KQ965827">
    <property type="protein sequence ID" value="KXS10426.1"/>
    <property type="molecule type" value="Genomic_DNA"/>
</dbReference>
<evidence type="ECO:0000256" key="6">
    <source>
        <dbReference type="ARBA" id="ARBA00020771"/>
    </source>
</evidence>
<evidence type="ECO:0000256" key="18">
    <source>
        <dbReference type="RuleBase" id="RU004161"/>
    </source>
</evidence>
<keyword evidence="8 16" id="KW-0862">Zinc</keyword>
<comment type="cofactor">
    <cofactor evidence="1">
        <name>Zn(2+)</name>
        <dbReference type="ChEBI" id="CHEBI:29105"/>
    </cofactor>
</comment>
<feature type="active site" description="Schiff-base intermediate with substrate" evidence="14">
    <location>
        <position position="214"/>
    </location>
</feature>
<comment type="catalytic activity">
    <reaction evidence="13 17">
        <text>2 5-aminolevulinate = porphobilinogen + 2 H2O + H(+)</text>
        <dbReference type="Rhea" id="RHEA:24064"/>
        <dbReference type="ChEBI" id="CHEBI:15377"/>
        <dbReference type="ChEBI" id="CHEBI:15378"/>
        <dbReference type="ChEBI" id="CHEBI:58126"/>
        <dbReference type="ChEBI" id="CHEBI:356416"/>
        <dbReference type="EC" id="4.2.1.24"/>
    </reaction>
</comment>
<dbReference type="PANTHER" id="PTHR11458:SF0">
    <property type="entry name" value="DELTA-AMINOLEVULINIC ACID DEHYDRATASE"/>
    <property type="match status" value="1"/>
</dbReference>
<feature type="binding site" evidence="15">
    <location>
        <position position="236"/>
    </location>
    <ligand>
        <name>5-aminolevulinate</name>
        <dbReference type="ChEBI" id="CHEBI:356416"/>
        <label>1</label>
    </ligand>
</feature>
<dbReference type="GO" id="GO:0006782">
    <property type="term" value="P:protoporphyrinogen IX biosynthetic process"/>
    <property type="evidence" value="ECO:0007669"/>
    <property type="project" value="UniProtKB-UniPathway"/>
</dbReference>